<name>A0A507QPY0_MONPU</name>
<evidence type="ECO:0000313" key="3">
    <source>
        <dbReference type="Proteomes" id="UP000319663"/>
    </source>
</evidence>
<accession>A0A507QPY0</accession>
<feature type="compositionally biased region" description="Polar residues" evidence="1">
    <location>
        <begin position="123"/>
        <end position="149"/>
    </location>
</feature>
<proteinExistence type="predicted"/>
<dbReference type="Proteomes" id="UP000319663">
    <property type="component" value="Unassembled WGS sequence"/>
</dbReference>
<keyword evidence="3" id="KW-1185">Reference proteome</keyword>
<reference evidence="2 3" key="1">
    <citation type="submission" date="2019-06" db="EMBL/GenBank/DDBJ databases">
        <title>Wine fermentation using esterase from Monascus purpureus.</title>
        <authorList>
            <person name="Geng C."/>
            <person name="Zhang Y."/>
        </authorList>
    </citation>
    <scope>NUCLEOTIDE SEQUENCE [LARGE SCALE GENOMIC DNA]</scope>
    <source>
        <strain evidence="2">HQ1</strain>
    </source>
</reference>
<evidence type="ECO:0000256" key="1">
    <source>
        <dbReference type="SAM" id="MobiDB-lite"/>
    </source>
</evidence>
<feature type="region of interest" description="Disordered" evidence="1">
    <location>
        <begin position="116"/>
        <end position="162"/>
    </location>
</feature>
<dbReference type="STRING" id="5098.A0A507QPY0"/>
<dbReference type="OrthoDB" id="4153866at2759"/>
<dbReference type="PANTHER" id="PTHR31571">
    <property type="entry name" value="ALTERED INHERITANCE OF MITOCHONDRIA PROTEIN 6"/>
    <property type="match status" value="1"/>
</dbReference>
<evidence type="ECO:0000313" key="2">
    <source>
        <dbReference type="EMBL" id="TQB69144.1"/>
    </source>
</evidence>
<dbReference type="PANTHER" id="PTHR31571:SF1">
    <property type="entry name" value="ALTERED INHERITANCE OF MITOCHONDRIA PROTEIN 6"/>
    <property type="match status" value="1"/>
</dbReference>
<dbReference type="AlphaFoldDB" id="A0A507QPY0"/>
<comment type="caution">
    <text evidence="2">The sequence shown here is derived from an EMBL/GenBank/DDBJ whole genome shotgun (WGS) entry which is preliminary data.</text>
</comment>
<gene>
    <name evidence="2" type="primary">AIM6_1</name>
    <name evidence="2" type="ORF">MPDQ_002225</name>
</gene>
<protein>
    <submittedName>
        <fullName evidence="2">Altered inheritance of mitochondria protein 6</fullName>
    </submittedName>
</protein>
<dbReference type="EMBL" id="VIFY01000169">
    <property type="protein sequence ID" value="TQB69144.1"/>
    <property type="molecule type" value="Genomic_DNA"/>
</dbReference>
<organism evidence="2 3">
    <name type="scientific">Monascus purpureus</name>
    <name type="common">Red mold</name>
    <name type="synonym">Monascus anka</name>
    <dbReference type="NCBI Taxonomy" id="5098"/>
    <lineage>
        <taxon>Eukaryota</taxon>
        <taxon>Fungi</taxon>
        <taxon>Dikarya</taxon>
        <taxon>Ascomycota</taxon>
        <taxon>Pezizomycotina</taxon>
        <taxon>Eurotiomycetes</taxon>
        <taxon>Eurotiomycetidae</taxon>
        <taxon>Eurotiales</taxon>
        <taxon>Aspergillaceae</taxon>
        <taxon>Monascus</taxon>
    </lineage>
</organism>
<sequence length="162" mass="18063">MYINPLWKILERQNPQTRFHPYMNFPRNGVFDTDPSQTLVLLIDFKTDGTATWPYVFEQLAPLREGGYLTHFNGTVVVDGPITVVGSGNAPFDSIVSNSTYRDIFFDTSLDELAGDGHGGARNQGSTRPRTVSYDSTNSYYASSHSQNRLAPPGAFVSHRVR</sequence>
<dbReference type="InterPro" id="IPR051236">
    <property type="entry name" value="HAT_RTT109-like"/>
</dbReference>